<dbReference type="PANTHER" id="PTHR13847">
    <property type="entry name" value="SARCOSINE DEHYDROGENASE-RELATED"/>
    <property type="match status" value="1"/>
</dbReference>
<evidence type="ECO:0000259" key="2">
    <source>
        <dbReference type="Pfam" id="PF01266"/>
    </source>
</evidence>
<evidence type="ECO:0000313" key="4">
    <source>
        <dbReference type="Proteomes" id="UP000049455"/>
    </source>
</evidence>
<dbReference type="Gene3D" id="3.30.9.10">
    <property type="entry name" value="D-Amino Acid Oxidase, subunit A, domain 2"/>
    <property type="match status" value="1"/>
</dbReference>
<name>A0A0M7B8U2_9RHOB</name>
<evidence type="ECO:0000256" key="1">
    <source>
        <dbReference type="ARBA" id="ARBA00023002"/>
    </source>
</evidence>
<dbReference type="RefSeq" id="WP_055662153.1">
    <property type="nucleotide sequence ID" value="NZ_CYPR01000021.1"/>
</dbReference>
<evidence type="ECO:0000313" key="3">
    <source>
        <dbReference type="EMBL" id="CUH18757.1"/>
    </source>
</evidence>
<dbReference type="PRINTS" id="PR00469">
    <property type="entry name" value="PNDRDTASEII"/>
</dbReference>
<accession>A0A0M7B8U2</accession>
<dbReference type="EC" id="1.4.3.-" evidence="3"/>
<dbReference type="EMBL" id="CYPR01000021">
    <property type="protein sequence ID" value="CUH18757.1"/>
    <property type="molecule type" value="Genomic_DNA"/>
</dbReference>
<dbReference type="GO" id="GO:0016491">
    <property type="term" value="F:oxidoreductase activity"/>
    <property type="evidence" value="ECO:0007669"/>
    <property type="project" value="UniProtKB-KW"/>
</dbReference>
<dbReference type="Gene3D" id="3.50.50.60">
    <property type="entry name" value="FAD/NAD(P)-binding domain"/>
    <property type="match status" value="1"/>
</dbReference>
<keyword evidence="4" id="KW-1185">Reference proteome</keyword>
<gene>
    <name evidence="3" type="primary">puuB_1</name>
    <name evidence="3" type="ORF">JSE7799_00450</name>
</gene>
<dbReference type="InterPro" id="IPR036188">
    <property type="entry name" value="FAD/NAD-bd_sf"/>
</dbReference>
<dbReference type="PANTHER" id="PTHR13847:SF281">
    <property type="entry name" value="FAD DEPENDENT OXIDOREDUCTASE DOMAIN-CONTAINING PROTEIN"/>
    <property type="match status" value="1"/>
</dbReference>
<proteinExistence type="predicted"/>
<dbReference type="AlphaFoldDB" id="A0A0M7B8U2"/>
<dbReference type="STRING" id="313367.JSE7799_00450"/>
<keyword evidence="1 3" id="KW-0560">Oxidoreductase</keyword>
<organism evidence="3 4">
    <name type="scientific">Jannaschia seosinensis</name>
    <dbReference type="NCBI Taxonomy" id="313367"/>
    <lineage>
        <taxon>Bacteria</taxon>
        <taxon>Pseudomonadati</taxon>
        <taxon>Pseudomonadota</taxon>
        <taxon>Alphaproteobacteria</taxon>
        <taxon>Rhodobacterales</taxon>
        <taxon>Roseobacteraceae</taxon>
        <taxon>Jannaschia</taxon>
    </lineage>
</organism>
<dbReference type="OrthoDB" id="9806601at2"/>
<sequence length="427" mass="44708">MSWLHANGDAGIWPATFYAGRADRPAPFPPLDGDARTELCVIGGGITGLSAALHAAQAGMRVTLLEAQRVGWGASGRNGGQVSPGFNWSPRKLAARLGDDRATALHRLSEEAVRLTRDLADTHAGGARFRPGILSAGFTEAEVAEMAEDAAWADARLGTTRARLTRAEIEAAIGTRAYAGGMLDRTGGRIDPLAYALGLAQACVAAGVTIHEESEVRALDGTAARTERGTVTARFVLHATNGYTPGLTRPTAARVLPINNFIATTAPVPDAGDRTVFAVADSRFVVNYFWWSADGCLVYGGGESYGKRFPSDIRGRVRANLARVYPELAGVELTHAWGGTLAVTASRLPWLSEVAPGVFAAGGYSGHGLALAGLFGKLAVEAMQGARARFDLIAALPVPALPGGRWLGGLAAQAGMIWGSVTDRLRT</sequence>
<dbReference type="Proteomes" id="UP000049455">
    <property type="component" value="Unassembled WGS sequence"/>
</dbReference>
<dbReference type="SUPFAM" id="SSF51905">
    <property type="entry name" value="FAD/NAD(P)-binding domain"/>
    <property type="match status" value="1"/>
</dbReference>
<dbReference type="Pfam" id="PF01266">
    <property type="entry name" value="DAO"/>
    <property type="match status" value="1"/>
</dbReference>
<protein>
    <submittedName>
        <fullName evidence="3">Gamma-glutamylputrescine oxidoreductase</fullName>
        <ecNumber evidence="3">1.4.3.-</ecNumber>
    </submittedName>
</protein>
<feature type="domain" description="FAD dependent oxidoreductase" evidence="2">
    <location>
        <begin position="39"/>
        <end position="381"/>
    </location>
</feature>
<dbReference type="InterPro" id="IPR006076">
    <property type="entry name" value="FAD-dep_OxRdtase"/>
</dbReference>
<reference evidence="3 4" key="1">
    <citation type="submission" date="2015-09" db="EMBL/GenBank/DDBJ databases">
        <authorList>
            <person name="Jackson K.R."/>
            <person name="Lunt B.L."/>
            <person name="Fisher J.N.B."/>
            <person name="Gardner A.V."/>
            <person name="Bailey M.E."/>
            <person name="Deus L.M."/>
            <person name="Earl A.S."/>
            <person name="Gibby P.D."/>
            <person name="Hartmann K.A."/>
            <person name="Liu J.E."/>
            <person name="Manci A.M."/>
            <person name="Nielsen D.A."/>
            <person name="Solomon M.B."/>
            <person name="Breakwell D.P."/>
            <person name="Burnett S.H."/>
            <person name="Grose J.H."/>
        </authorList>
    </citation>
    <scope>NUCLEOTIDE SEQUENCE [LARGE SCALE GENOMIC DNA]</scope>
    <source>
        <strain evidence="3 4">CECT 7799</strain>
    </source>
</reference>
<dbReference type="GO" id="GO:0005737">
    <property type="term" value="C:cytoplasm"/>
    <property type="evidence" value="ECO:0007669"/>
    <property type="project" value="TreeGrafter"/>
</dbReference>